<evidence type="ECO:0000256" key="2">
    <source>
        <dbReference type="ARBA" id="ARBA00022490"/>
    </source>
</evidence>
<dbReference type="Gene3D" id="3.40.630.30">
    <property type="match status" value="1"/>
</dbReference>
<reference evidence="6 7" key="1">
    <citation type="journal article" date="2017" name="Int. J. Syst. Evol. Microbiol.">
        <title>Roseitalea porphyridii gen. nov., sp. nov., isolated from a red alga, and reclassification of Hoeflea suaedae Chung et al. 2013 as Pseudohoeflea suaedae gen. nov., comb. nov.</title>
        <authorList>
            <person name="Hyeon J.W."/>
            <person name="Jeong S.E."/>
            <person name="Baek K."/>
            <person name="Jeon C.O."/>
        </authorList>
    </citation>
    <scope>NUCLEOTIDE SEQUENCE [LARGE SCALE GENOMIC DNA]</scope>
    <source>
        <strain evidence="6 7">MA7-20</strain>
    </source>
</reference>
<dbReference type="AlphaFoldDB" id="A0A4P6UY01"/>
<dbReference type="PROSITE" id="PS51186">
    <property type="entry name" value="GNAT"/>
    <property type="match status" value="1"/>
</dbReference>
<dbReference type="InterPro" id="IPR050680">
    <property type="entry name" value="YpeA/RimI_acetyltransf"/>
</dbReference>
<keyword evidence="3 6" id="KW-0808">Transferase</keyword>
<dbReference type="CDD" id="cd04301">
    <property type="entry name" value="NAT_SF"/>
    <property type="match status" value="1"/>
</dbReference>
<keyword evidence="4" id="KW-0012">Acyltransferase</keyword>
<evidence type="ECO:0000313" key="7">
    <source>
        <dbReference type="Proteomes" id="UP000293719"/>
    </source>
</evidence>
<accession>A0A4P6UY01</accession>
<evidence type="ECO:0000259" key="5">
    <source>
        <dbReference type="PROSITE" id="PS51186"/>
    </source>
</evidence>
<dbReference type="InterPro" id="IPR000182">
    <property type="entry name" value="GNAT_dom"/>
</dbReference>
<name>A0A4P6UY01_9HYPH</name>
<keyword evidence="2" id="KW-0963">Cytoplasm</keyword>
<dbReference type="OrthoDB" id="9804026at2"/>
<dbReference type="SUPFAM" id="SSF55729">
    <property type="entry name" value="Acyl-CoA N-acyltransferases (Nat)"/>
    <property type="match status" value="1"/>
</dbReference>
<dbReference type="Proteomes" id="UP000293719">
    <property type="component" value="Chromosome"/>
</dbReference>
<gene>
    <name evidence="6" type="primary">rimI</name>
    <name evidence="6" type="ORF">E0E05_03050</name>
</gene>
<dbReference type="InterPro" id="IPR006464">
    <property type="entry name" value="AcTrfase_RimI/Ard1"/>
</dbReference>
<protein>
    <submittedName>
        <fullName evidence="6">Ribosomal-protein-alanine N-acetyltransferase</fullName>
    </submittedName>
</protein>
<dbReference type="GeneID" id="90766262"/>
<dbReference type="PANTHER" id="PTHR43420">
    <property type="entry name" value="ACETYLTRANSFERASE"/>
    <property type="match status" value="1"/>
</dbReference>
<evidence type="ECO:0000313" key="6">
    <source>
        <dbReference type="EMBL" id="QBK29665.1"/>
    </source>
</evidence>
<evidence type="ECO:0000256" key="3">
    <source>
        <dbReference type="ARBA" id="ARBA00022679"/>
    </source>
</evidence>
<dbReference type="NCBIfam" id="TIGR01575">
    <property type="entry name" value="rimI"/>
    <property type="match status" value="1"/>
</dbReference>
<comment type="similarity">
    <text evidence="1">Belongs to the acetyltransferase family. RimI subfamily.</text>
</comment>
<dbReference type="KEGG" id="rpod:E0E05_03050"/>
<dbReference type="InterPro" id="IPR016181">
    <property type="entry name" value="Acyl_CoA_acyltransferase"/>
</dbReference>
<evidence type="ECO:0000256" key="1">
    <source>
        <dbReference type="ARBA" id="ARBA00005395"/>
    </source>
</evidence>
<dbReference type="EMBL" id="CP036532">
    <property type="protein sequence ID" value="QBK29665.1"/>
    <property type="molecule type" value="Genomic_DNA"/>
</dbReference>
<dbReference type="Pfam" id="PF00583">
    <property type="entry name" value="Acetyltransf_1"/>
    <property type="match status" value="1"/>
</dbReference>
<dbReference type="RefSeq" id="WP_131615380.1">
    <property type="nucleotide sequence ID" value="NZ_CP036532.1"/>
</dbReference>
<keyword evidence="7" id="KW-1185">Reference proteome</keyword>
<dbReference type="PANTHER" id="PTHR43420:SF12">
    <property type="entry name" value="N-ACETYLTRANSFERASE DOMAIN-CONTAINING PROTEIN"/>
    <property type="match status" value="1"/>
</dbReference>
<dbReference type="GO" id="GO:0008080">
    <property type="term" value="F:N-acetyltransferase activity"/>
    <property type="evidence" value="ECO:0007669"/>
    <property type="project" value="InterPro"/>
</dbReference>
<sequence length="169" mass="18738">MKWWQGLWASAEVTLVSLTAEHARDAADVHAATFARPWTDGEIADLLSRPNVFGYAARPAQGGVALTGFVLVRLAADEAEILTIAVRPDWQGYGVGRRLMDQVLAHAHRERLASLFLEVDEANAAALALYRKLGFAAVGERPGYYRDRQGDRRRAIVMRRDLASPRKGR</sequence>
<evidence type="ECO:0000256" key="4">
    <source>
        <dbReference type="ARBA" id="ARBA00023315"/>
    </source>
</evidence>
<organism evidence="6 7">
    <name type="scientific">Roseitalea porphyridii</name>
    <dbReference type="NCBI Taxonomy" id="1852022"/>
    <lineage>
        <taxon>Bacteria</taxon>
        <taxon>Pseudomonadati</taxon>
        <taxon>Pseudomonadota</taxon>
        <taxon>Alphaproteobacteria</taxon>
        <taxon>Hyphomicrobiales</taxon>
        <taxon>Ahrensiaceae</taxon>
        <taxon>Roseitalea</taxon>
    </lineage>
</organism>
<proteinExistence type="inferred from homology"/>
<feature type="domain" description="N-acetyltransferase" evidence="5">
    <location>
        <begin position="13"/>
        <end position="163"/>
    </location>
</feature>